<reference evidence="1 2" key="1">
    <citation type="journal article" date="2024" name="G3 (Bethesda)">
        <title>Genome assembly of Hibiscus sabdariffa L. provides insights into metabolisms of medicinal natural products.</title>
        <authorList>
            <person name="Kim T."/>
        </authorList>
    </citation>
    <scope>NUCLEOTIDE SEQUENCE [LARGE SCALE GENOMIC DNA]</scope>
    <source>
        <strain evidence="1">TK-2024</strain>
        <tissue evidence="1">Old leaves</tissue>
    </source>
</reference>
<evidence type="ECO:0008006" key="3">
    <source>
        <dbReference type="Google" id="ProtNLM"/>
    </source>
</evidence>
<protein>
    <recommendedName>
        <fullName evidence="3">RNase H type-1 domain-containing protein</fullName>
    </recommendedName>
</protein>
<dbReference type="EMBL" id="JBBPBM010000002">
    <property type="protein sequence ID" value="KAK8597030.1"/>
    <property type="molecule type" value="Genomic_DNA"/>
</dbReference>
<comment type="caution">
    <text evidence="1">The sequence shown here is derived from an EMBL/GenBank/DDBJ whole genome shotgun (WGS) entry which is preliminary data.</text>
</comment>
<gene>
    <name evidence="1" type="ORF">V6N12_065507</name>
</gene>
<name>A0ABR2G8X1_9ROSI</name>
<sequence length="71" mass="7563">MLNVDGAQDVLMGIASCGGVVCDEGGHWLIGFAKYFDSPDEVVLLFIAEGMRFSTDVASILRRDLVILGTG</sequence>
<evidence type="ECO:0000313" key="2">
    <source>
        <dbReference type="Proteomes" id="UP001472677"/>
    </source>
</evidence>
<organism evidence="1 2">
    <name type="scientific">Hibiscus sabdariffa</name>
    <name type="common">roselle</name>
    <dbReference type="NCBI Taxonomy" id="183260"/>
    <lineage>
        <taxon>Eukaryota</taxon>
        <taxon>Viridiplantae</taxon>
        <taxon>Streptophyta</taxon>
        <taxon>Embryophyta</taxon>
        <taxon>Tracheophyta</taxon>
        <taxon>Spermatophyta</taxon>
        <taxon>Magnoliopsida</taxon>
        <taxon>eudicotyledons</taxon>
        <taxon>Gunneridae</taxon>
        <taxon>Pentapetalae</taxon>
        <taxon>rosids</taxon>
        <taxon>malvids</taxon>
        <taxon>Malvales</taxon>
        <taxon>Malvaceae</taxon>
        <taxon>Malvoideae</taxon>
        <taxon>Hibiscus</taxon>
    </lineage>
</organism>
<dbReference type="Proteomes" id="UP001472677">
    <property type="component" value="Unassembled WGS sequence"/>
</dbReference>
<accession>A0ABR2G8X1</accession>
<keyword evidence="2" id="KW-1185">Reference proteome</keyword>
<proteinExistence type="predicted"/>
<evidence type="ECO:0000313" key="1">
    <source>
        <dbReference type="EMBL" id="KAK8597030.1"/>
    </source>
</evidence>